<evidence type="ECO:0000256" key="4">
    <source>
        <dbReference type="ARBA" id="ARBA00022723"/>
    </source>
</evidence>
<dbReference type="PROSITE" id="PS50004">
    <property type="entry name" value="C2"/>
    <property type="match status" value="3"/>
</dbReference>
<keyword evidence="3 9" id="KW-0812">Transmembrane</keyword>
<dbReference type="GO" id="GO:0046928">
    <property type="term" value="P:regulation of neurotransmitter secretion"/>
    <property type="evidence" value="ECO:0007669"/>
    <property type="project" value="TreeGrafter"/>
</dbReference>
<accession>A0A6J2UV04</accession>
<evidence type="ECO:0000313" key="11">
    <source>
        <dbReference type="Proteomes" id="UP000504632"/>
    </source>
</evidence>
<gene>
    <name evidence="12" type="primary">mctp1b</name>
</gene>
<evidence type="ECO:0000256" key="7">
    <source>
        <dbReference type="ARBA" id="ARBA00022989"/>
    </source>
</evidence>
<evidence type="ECO:0000313" key="12">
    <source>
        <dbReference type="RefSeq" id="XP_030622951.1"/>
    </source>
</evidence>
<evidence type="ECO:0000256" key="5">
    <source>
        <dbReference type="ARBA" id="ARBA00022737"/>
    </source>
</evidence>
<evidence type="ECO:0000256" key="9">
    <source>
        <dbReference type="SAM" id="Phobius"/>
    </source>
</evidence>
<dbReference type="AlphaFoldDB" id="A0A6J2UV04"/>
<dbReference type="PANTHER" id="PTHR45911:SF3">
    <property type="entry name" value="DYSFERLIN-RELATED"/>
    <property type="match status" value="1"/>
</dbReference>
<dbReference type="OrthoDB" id="5973539at2759"/>
<proteinExistence type="inferred from homology"/>
<dbReference type="GO" id="GO:0030672">
    <property type="term" value="C:synaptic vesicle membrane"/>
    <property type="evidence" value="ECO:0007669"/>
    <property type="project" value="TreeGrafter"/>
</dbReference>
<feature type="domain" description="C2" evidence="10">
    <location>
        <begin position="1"/>
        <end position="101"/>
    </location>
</feature>
<dbReference type="SUPFAM" id="SSF49562">
    <property type="entry name" value="C2 domain (Calcium/lipid-binding domain, CaLB)"/>
    <property type="match status" value="3"/>
</dbReference>
<feature type="transmembrane region" description="Helical" evidence="9">
    <location>
        <begin position="509"/>
        <end position="534"/>
    </location>
</feature>
<evidence type="ECO:0000256" key="3">
    <source>
        <dbReference type="ARBA" id="ARBA00022692"/>
    </source>
</evidence>
<evidence type="ECO:0000256" key="2">
    <source>
        <dbReference type="ARBA" id="ARBA00007923"/>
    </source>
</evidence>
<dbReference type="GeneID" id="115806408"/>
<keyword evidence="5" id="KW-0677">Repeat</keyword>
<dbReference type="InParanoid" id="A0A6J2UV04"/>
<dbReference type="InterPro" id="IPR000008">
    <property type="entry name" value="C2_dom"/>
</dbReference>
<dbReference type="InterPro" id="IPR035892">
    <property type="entry name" value="C2_domain_sf"/>
</dbReference>
<name>A0A6J2UV04_CHACN</name>
<dbReference type="CTD" id="100334264"/>
<comment type="subcellular location">
    <subcellularLocation>
        <location evidence="1">Membrane</location>
        <topology evidence="1">Multi-pass membrane protein</topology>
    </subcellularLocation>
</comment>
<feature type="domain" description="C2" evidence="10">
    <location>
        <begin position="309"/>
        <end position="422"/>
    </location>
</feature>
<keyword evidence="6" id="KW-0106">Calcium</keyword>
<dbReference type="Proteomes" id="UP000504632">
    <property type="component" value="Chromosome 3"/>
</dbReference>
<feature type="domain" description="C2" evidence="10">
    <location>
        <begin position="150"/>
        <end position="267"/>
    </location>
</feature>
<reference evidence="12" key="1">
    <citation type="submission" date="2025-08" db="UniProtKB">
        <authorList>
            <consortium name="RefSeq"/>
        </authorList>
    </citation>
    <scope>IDENTIFICATION</scope>
</reference>
<dbReference type="CDD" id="cd04042">
    <property type="entry name" value="C2A_MCTP_PRT"/>
    <property type="match status" value="1"/>
</dbReference>
<dbReference type="PRINTS" id="PR00360">
    <property type="entry name" value="C2DOMAIN"/>
</dbReference>
<sequence length="697" mass="80407">MYQLDIVLKRGSNLAIRDRVGTSDPYVKFKIAGKEVFRSKIVYRNLNPVWDERVSLLVDSLQEPLYVKVFDYDFGLQDDFMGSAYLHLESLEHHRMLDVVLNLEDPQHPEQDLGSLDLSVTLSPKDGENRDATMLLRRNWKRSSKVMNFRTQSLRLSDLHRKSLLWRGIVSISLIEGRDLSPMDENGFSDPYVKFRLGHQKYKSKTMSKTLNPQWREQFDLHLYEEEGGVIYISVWDRDVGRRDDFIGRCQLDLSTLAKEQTHKVELELEENKGKLVLLVTLTATTAVSISDLSVTPFDDPCERQQILQRYNLLRSLRSLKDVGMVQIKVLRAEGLMAADVTGKSDPFCVIELVNDRLQTHTVYKTLNPEWNKVFTFNVKDIHAVLEVSVYDEDKCRSVDFLGKVAIPLLQARSGQQKAYVLKNKELTGPTKGVIFLETDVIFNPVRASLRTFVPAEQKFIEEEVKVSKQLLQRNFSRVRHCVTFLINVGTYINSCFEWESPPRSICAFLIFVLVVWNFELYMIPLSLLLLLTWNHCRLVSGGPTDDTGKVMEALSQDEDEDLDKDDKDSEKMGFMDKLYAIQDVCISVQSGLDEVASYGERIKNTFNWTVPFLSWLIVLTLSVATLLLFFIPVRYIVLLWGVNKFTKKLRNPYMIDNNELLDFLSRVPSDVQLVQYKELKLEPGQSPNKRKRNNPC</sequence>
<keyword evidence="11" id="KW-1185">Reference proteome</keyword>
<dbReference type="CDD" id="cd08377">
    <property type="entry name" value="C2C_MCTP_PRT"/>
    <property type="match status" value="1"/>
</dbReference>
<evidence type="ECO:0000259" key="10">
    <source>
        <dbReference type="PROSITE" id="PS50004"/>
    </source>
</evidence>
<feature type="transmembrane region" description="Helical" evidence="9">
    <location>
        <begin position="613"/>
        <end position="641"/>
    </location>
</feature>
<dbReference type="Gene3D" id="2.60.40.150">
    <property type="entry name" value="C2 domain"/>
    <property type="match status" value="3"/>
</dbReference>
<evidence type="ECO:0000256" key="6">
    <source>
        <dbReference type="ARBA" id="ARBA00022837"/>
    </source>
</evidence>
<comment type="similarity">
    <text evidence="2">Belongs to the MCTP family.</text>
</comment>
<dbReference type="SMART" id="SM00239">
    <property type="entry name" value="C2"/>
    <property type="match status" value="3"/>
</dbReference>
<evidence type="ECO:0000256" key="1">
    <source>
        <dbReference type="ARBA" id="ARBA00004141"/>
    </source>
</evidence>
<dbReference type="RefSeq" id="XP_030622951.1">
    <property type="nucleotide sequence ID" value="XM_030767091.1"/>
</dbReference>
<dbReference type="FunFam" id="2.60.40.150:FF:000287">
    <property type="entry name" value="Multiple C2 domains, transmembrane 1b"/>
    <property type="match status" value="1"/>
</dbReference>
<organism evidence="11 12">
    <name type="scientific">Chanos chanos</name>
    <name type="common">Milkfish</name>
    <name type="synonym">Mugil chanos</name>
    <dbReference type="NCBI Taxonomy" id="29144"/>
    <lineage>
        <taxon>Eukaryota</taxon>
        <taxon>Metazoa</taxon>
        <taxon>Chordata</taxon>
        <taxon>Craniata</taxon>
        <taxon>Vertebrata</taxon>
        <taxon>Euteleostomi</taxon>
        <taxon>Actinopterygii</taxon>
        <taxon>Neopterygii</taxon>
        <taxon>Teleostei</taxon>
        <taxon>Ostariophysi</taxon>
        <taxon>Gonorynchiformes</taxon>
        <taxon>Chanidae</taxon>
        <taxon>Chanos</taxon>
    </lineage>
</organism>
<keyword evidence="8 9" id="KW-0472">Membrane</keyword>
<protein>
    <submittedName>
        <fullName evidence="12">Multiple C2 and transmembrane domain-containing protein 1</fullName>
    </submittedName>
</protein>
<dbReference type="FunFam" id="2.60.40.150:FF:000050">
    <property type="entry name" value="Multiple C2 and transmembrane domain containing 1"/>
    <property type="match status" value="1"/>
</dbReference>
<evidence type="ECO:0000256" key="8">
    <source>
        <dbReference type="ARBA" id="ARBA00023136"/>
    </source>
</evidence>
<dbReference type="CDD" id="cd08376">
    <property type="entry name" value="C2B_MCTP_PRT"/>
    <property type="match status" value="1"/>
</dbReference>
<dbReference type="PANTHER" id="PTHR45911">
    <property type="entry name" value="C2 DOMAIN-CONTAINING PROTEIN"/>
    <property type="match status" value="1"/>
</dbReference>
<dbReference type="Pfam" id="PF00168">
    <property type="entry name" value="C2"/>
    <property type="match status" value="3"/>
</dbReference>
<keyword evidence="4" id="KW-0479">Metal-binding</keyword>
<dbReference type="GO" id="GO:0005509">
    <property type="term" value="F:calcium ion binding"/>
    <property type="evidence" value="ECO:0007669"/>
    <property type="project" value="TreeGrafter"/>
</dbReference>
<keyword evidence="7 9" id="KW-1133">Transmembrane helix</keyword>
<dbReference type="FunFam" id="2.60.40.150:FF:000019">
    <property type="entry name" value="Multiple C2 and transmembrane domain-containing protein 2 isoform 1"/>
    <property type="match status" value="1"/>
</dbReference>